<reference evidence="2" key="1">
    <citation type="journal article" date="2020" name="bioRxiv">
        <title>Chromosome-level reference genome of the European wasp spider Argiope bruennichi: a resource for studies on range expansion and evolutionary adaptation.</title>
        <authorList>
            <person name="Sheffer M.M."/>
            <person name="Hoppe A."/>
            <person name="Krehenwinkel H."/>
            <person name="Uhl G."/>
            <person name="Kuss A.W."/>
            <person name="Jensen L."/>
            <person name="Jensen C."/>
            <person name="Gillespie R.G."/>
            <person name="Hoff K.J."/>
            <person name="Prost S."/>
        </authorList>
    </citation>
    <scope>NUCLEOTIDE SEQUENCE</scope>
</reference>
<gene>
    <name evidence="2" type="ORF">HNY73_021080</name>
</gene>
<evidence type="ECO:0000313" key="2">
    <source>
        <dbReference type="EMBL" id="KAF8768240.1"/>
    </source>
</evidence>
<evidence type="ECO:0000256" key="1">
    <source>
        <dbReference type="SAM" id="MobiDB-lite"/>
    </source>
</evidence>
<organism evidence="2 3">
    <name type="scientific">Argiope bruennichi</name>
    <name type="common">Wasp spider</name>
    <name type="synonym">Aranea bruennichi</name>
    <dbReference type="NCBI Taxonomy" id="94029"/>
    <lineage>
        <taxon>Eukaryota</taxon>
        <taxon>Metazoa</taxon>
        <taxon>Ecdysozoa</taxon>
        <taxon>Arthropoda</taxon>
        <taxon>Chelicerata</taxon>
        <taxon>Arachnida</taxon>
        <taxon>Araneae</taxon>
        <taxon>Araneomorphae</taxon>
        <taxon>Entelegynae</taxon>
        <taxon>Araneoidea</taxon>
        <taxon>Araneidae</taxon>
        <taxon>Argiope</taxon>
    </lineage>
</organism>
<name>A0A8T0EA82_ARGBR</name>
<evidence type="ECO:0000313" key="3">
    <source>
        <dbReference type="Proteomes" id="UP000807504"/>
    </source>
</evidence>
<proteinExistence type="predicted"/>
<feature type="compositionally biased region" description="Basic and acidic residues" evidence="1">
    <location>
        <begin position="87"/>
        <end position="96"/>
    </location>
</feature>
<dbReference type="Proteomes" id="UP000807504">
    <property type="component" value="Unassembled WGS sequence"/>
</dbReference>
<comment type="caution">
    <text evidence="2">The sequence shown here is derived from an EMBL/GenBank/DDBJ whole genome shotgun (WGS) entry which is preliminary data.</text>
</comment>
<keyword evidence="3" id="KW-1185">Reference proteome</keyword>
<dbReference type="AlphaFoldDB" id="A0A8T0EA82"/>
<sequence length="242" mass="27054">MSDASAGMHANVARARKAFLFIGDSGSERNSFFPKEQKNVVFDNFSEWLRTDRKASAASLEKKEVLYANERSSRFTSVVHAYYPSERGGRREHAHPGGDGQGHPALDPEYNDFGKRSSEVIGERAKGHRGVACRGAIDLSFPPGSAFDTLGESFIRRFASPPSLKVRQPITGRPLLSTFFSRDLPTGKGRRQITDSKLERESNASPVQIHQVPVLQQDFVRRCFGECYTVELSYKLELSRLN</sequence>
<accession>A0A8T0EA82</accession>
<feature type="region of interest" description="Disordered" evidence="1">
    <location>
        <begin position="87"/>
        <end position="113"/>
    </location>
</feature>
<dbReference type="EMBL" id="JABXBU010002230">
    <property type="protein sequence ID" value="KAF8768240.1"/>
    <property type="molecule type" value="Genomic_DNA"/>
</dbReference>
<protein>
    <submittedName>
        <fullName evidence="2">Uncharacterized protein</fullName>
    </submittedName>
</protein>
<reference evidence="2" key="2">
    <citation type="submission" date="2020-06" db="EMBL/GenBank/DDBJ databases">
        <authorList>
            <person name="Sheffer M."/>
        </authorList>
    </citation>
    <scope>NUCLEOTIDE SEQUENCE</scope>
</reference>